<evidence type="ECO:0000313" key="1">
    <source>
        <dbReference type="EMBL" id="KAI9248785.1"/>
    </source>
</evidence>
<reference evidence="1" key="1">
    <citation type="journal article" date="2022" name="IScience">
        <title>Evolution of zygomycete secretomes and the origins of terrestrial fungal ecologies.</title>
        <authorList>
            <person name="Chang Y."/>
            <person name="Wang Y."/>
            <person name="Mondo S."/>
            <person name="Ahrendt S."/>
            <person name="Andreopoulos W."/>
            <person name="Barry K."/>
            <person name="Beard J."/>
            <person name="Benny G.L."/>
            <person name="Blankenship S."/>
            <person name="Bonito G."/>
            <person name="Cuomo C."/>
            <person name="Desiro A."/>
            <person name="Gervers K.A."/>
            <person name="Hundley H."/>
            <person name="Kuo A."/>
            <person name="LaButti K."/>
            <person name="Lang B.F."/>
            <person name="Lipzen A."/>
            <person name="O'Donnell K."/>
            <person name="Pangilinan J."/>
            <person name="Reynolds N."/>
            <person name="Sandor L."/>
            <person name="Smith M.E."/>
            <person name="Tsang A."/>
            <person name="Grigoriev I.V."/>
            <person name="Stajich J.E."/>
            <person name="Spatafora J.W."/>
        </authorList>
    </citation>
    <scope>NUCLEOTIDE SEQUENCE</scope>
    <source>
        <strain evidence="1">RSA 2281</strain>
    </source>
</reference>
<sequence>MSWIPRNINSMLQLEHFDPPILYVFQAGNKSKAKKQKRVNVLYPIVGHNLEELYKTKVVNMTASTMVNIVSWKDTICTRKKKDDEYISKFTPSTETTATIKHVTYEGFLQQQAKISKSSTCGTIKFASINLIMKLNYEKSNRCIRFTETLAIPWRLYLKSMFTIQMLPIINSVYKSTQPNVEALGDIYFKSLCYTLSTLLQSPHSICNDMLLHIPTGYCKTLSIVPYDYGCFLPLSGTKQEWDKQITMLKRGGKRVWKQQNHWRVLMGIHHFYFIPVFKKCMDGTSASEERFKAIGI</sequence>
<name>A0AAD5JZ59_9FUNG</name>
<dbReference type="Proteomes" id="UP001209540">
    <property type="component" value="Unassembled WGS sequence"/>
</dbReference>
<proteinExistence type="predicted"/>
<keyword evidence="2" id="KW-1185">Reference proteome</keyword>
<reference evidence="1" key="2">
    <citation type="submission" date="2023-02" db="EMBL/GenBank/DDBJ databases">
        <authorList>
            <consortium name="DOE Joint Genome Institute"/>
            <person name="Mondo S.J."/>
            <person name="Chang Y."/>
            <person name="Wang Y."/>
            <person name="Ahrendt S."/>
            <person name="Andreopoulos W."/>
            <person name="Barry K."/>
            <person name="Beard J."/>
            <person name="Benny G.L."/>
            <person name="Blankenship S."/>
            <person name="Bonito G."/>
            <person name="Cuomo C."/>
            <person name="Desiro A."/>
            <person name="Gervers K.A."/>
            <person name="Hundley H."/>
            <person name="Kuo A."/>
            <person name="LaButti K."/>
            <person name="Lang B.F."/>
            <person name="Lipzen A."/>
            <person name="O'Donnell K."/>
            <person name="Pangilinan J."/>
            <person name="Reynolds N."/>
            <person name="Sandor L."/>
            <person name="Smith M.W."/>
            <person name="Tsang A."/>
            <person name="Grigoriev I.V."/>
            <person name="Stajich J.E."/>
            <person name="Spatafora J.W."/>
        </authorList>
    </citation>
    <scope>NUCLEOTIDE SEQUENCE</scope>
    <source>
        <strain evidence="1">RSA 2281</strain>
    </source>
</reference>
<organism evidence="1 2">
    <name type="scientific">Phascolomyces articulosus</name>
    <dbReference type="NCBI Taxonomy" id="60185"/>
    <lineage>
        <taxon>Eukaryota</taxon>
        <taxon>Fungi</taxon>
        <taxon>Fungi incertae sedis</taxon>
        <taxon>Mucoromycota</taxon>
        <taxon>Mucoromycotina</taxon>
        <taxon>Mucoromycetes</taxon>
        <taxon>Mucorales</taxon>
        <taxon>Lichtheimiaceae</taxon>
        <taxon>Phascolomyces</taxon>
    </lineage>
</organism>
<dbReference type="EMBL" id="JAIXMP010000037">
    <property type="protein sequence ID" value="KAI9248785.1"/>
    <property type="molecule type" value="Genomic_DNA"/>
</dbReference>
<evidence type="ECO:0000313" key="2">
    <source>
        <dbReference type="Proteomes" id="UP001209540"/>
    </source>
</evidence>
<protein>
    <submittedName>
        <fullName evidence="1">Uncharacterized protein</fullName>
    </submittedName>
</protein>
<dbReference type="AlphaFoldDB" id="A0AAD5JZ59"/>
<comment type="caution">
    <text evidence="1">The sequence shown here is derived from an EMBL/GenBank/DDBJ whole genome shotgun (WGS) entry which is preliminary data.</text>
</comment>
<gene>
    <name evidence="1" type="ORF">BDA99DRAFT_575892</name>
</gene>
<accession>A0AAD5JZ59</accession>